<proteinExistence type="predicted"/>
<evidence type="ECO:0000259" key="3">
    <source>
        <dbReference type="Pfam" id="PF10145"/>
    </source>
</evidence>
<evidence type="ECO:0000256" key="1">
    <source>
        <dbReference type="SAM" id="Coils"/>
    </source>
</evidence>
<feature type="coiled-coil region" evidence="1">
    <location>
        <begin position="927"/>
        <end position="958"/>
    </location>
</feature>
<evidence type="ECO:0000313" key="4">
    <source>
        <dbReference type="EMBL" id="AFQ15867.1"/>
    </source>
</evidence>
<feature type="coiled-coil region" evidence="1">
    <location>
        <begin position="1067"/>
        <end position="1094"/>
    </location>
</feature>
<dbReference type="EMBL" id="CP003752">
    <property type="protein sequence ID" value="AFQ15867.1"/>
    <property type="molecule type" value="Genomic_DNA"/>
</dbReference>
<feature type="region of interest" description="Disordered" evidence="2">
    <location>
        <begin position="425"/>
        <end position="464"/>
    </location>
</feature>
<organism evidence="4 5">
    <name type="scientific">Bacillus thuringiensis HD-771</name>
    <dbReference type="NCBI Taxonomy" id="1218175"/>
    <lineage>
        <taxon>Bacteria</taxon>
        <taxon>Bacillati</taxon>
        <taxon>Bacillota</taxon>
        <taxon>Bacilli</taxon>
        <taxon>Bacillales</taxon>
        <taxon>Bacillaceae</taxon>
        <taxon>Bacillus</taxon>
        <taxon>Bacillus cereus group</taxon>
    </lineage>
</organism>
<keyword evidence="1" id="KW-0175">Coiled coil</keyword>
<dbReference type="Proteomes" id="UP000005259">
    <property type="component" value="Chromosome"/>
</dbReference>
<feature type="coiled-coil region" evidence="1">
    <location>
        <begin position="1401"/>
        <end position="1431"/>
    </location>
</feature>
<dbReference type="InterPro" id="IPR010090">
    <property type="entry name" value="Phage_tape_meas"/>
</dbReference>
<name>A0A9W3J8B1_BACTU</name>
<dbReference type="KEGG" id="bti:BTG_12055"/>
<feature type="compositionally biased region" description="Low complexity" evidence="2">
    <location>
        <begin position="429"/>
        <end position="454"/>
    </location>
</feature>
<evidence type="ECO:0000313" key="5">
    <source>
        <dbReference type="Proteomes" id="UP000005259"/>
    </source>
</evidence>
<sequence length="1783" mass="198936">MTVNNQNIGATIALEFDKSIKNMKEFGVQLEQLDHRFGSIEKRIDTMKNSLSSLSAQTSKAAGSNLRAKLEQELNNIVQANGITLSSVGTASLSIKQETVQQLMSKVDKELNKTIIKMIKNININMDSAMNNSVVPVGKDEFNKINKEISKLISNQIKQLVNSIRENGGNLVNADNLSGLKLDISKGTVKQILVSIKNQLKPILLNPEVAIEGQTLTISSKDLSELTKKVRGKIIDSIKFNFEGVISEENSIDSEIIKTAKRIDSLIENYIKGIRGGLQKIDLKSVEVPMKNISKQLQRYIANDLGVSPAELAHTFHSVDRGSLRGYALKRQFEGMENTIHKKLTAGTNKIMMSMKQSVRAVEFEPHSNITQYLTSEINKLNKQIIKKIKESVDKQFAHIRNEILEINTNPQKANSNRQLSFIAGNGANTLNNSSGSNHSNTNKNNSDSSTSKSTKQDNPFDGFGMAGAVTKKVRSLASGSMLDPMAAISKAMETFKIAQLEQLKITQNFSLKPEYKNKNGNTDWLKLDNDTGNLMNNVRDLSSLYGIDYERMSKVAGIASNVTGDKQSARQFVDQASKVYRLDNKSDLVETIAPGLQTIMAQFKLSVWELDGVVNSFAVATSQTKANSEDVMKAMSKSGTALHSVGVNAEDAVTLNALAIQTSGETGENAGAAIKTIAERITLPSVSKQLENYGVKVFEKNESGMKVRRNFIDILSDTAKASKNKYIGEDKVKSILYGEGGANQPPKLMSFLETMHKEGINNSKDLSYWKIKQEINEFKKDPARLQEMMAVTMKSPTVTMERAGVSVNNALVSVLDALNPEVQTLAKIITNLAQGMEKHAGLFAQLITILGNALVGFGAIHGVKRLGQLSNYEEHYKKATMENKFFGGTSLTNRKVDGAIGFLNDHVLGESQDLRNQVNNKKFYRAAMKNDTLKSYFEELANLKEDRKNEIKEYVKDHGGKAENMVDFLSIMDESKGYYKGEKKELTADELHTRSAYNARNLTQSKLLTDVFTTNFSEHLVNTLSNRTNFDSMNENQKSTAGRLAQMDNQKRIGFETYLDQNYQSVGKSINNMDGLNQALDEYEANNRKATIQTRQSTTAYRDLSSAVKKVADEAEGASKNRMQGFLDFLDTIPQRTRGAGGAIMGLARSVGKFAKQLAIATAVGDVLSNSAESLGLTPKQTKIRDYHNQTAGAAEAYVKYEEDEGWSGFLRGAGLAWNGITNLFSPGTPDVGINEVGVIKDWPIIGKGGFKEGFENWIKKEYGTSDWNEALGKENEKRANDAKSKGQDGNYSKASLTDLTQSYLNQTGMYAKKQQLEKEEFIDQYTKAAISESEQNMRRDDAEKARKARENKMLGEGQYDSFSYDDLKSRIQESQKVANNKGELNLITALLDGVKADSKEYMKLRLQVIQQEREAYKKEMDELHNFTQQREAELEYLEKNGKRYTEDPETKERIETDDYKKIKESVERSKDKEKKLKADFDLEYKKKQIEAQRIKTEFYVNDTQKGFSRAQAKKQYKDTLNAISMNTESPTYIDSQIVSSQSMIGEMKSKLANLQSQQLADPDGQLQDTIQGLSQQIASAELEVKNLRIQRLTAWRHDFGNNMDDLEIKYMQERVNFGPSIGDDSFLARDLRVRELQDRKSLIDKTLAVRIAERNSGKFEEGSSEYEQIMKDIRELTKQSLQAQIGIHQELRAQMGGTFNLPEGVQVMSQYDYLTSKGTHSNFSVQSGDMYVNITLPNVTGQTSSQQLANLGMNLGKGLAQGRTTPLRNQLNSAPWGYPTF</sequence>
<reference evidence="4 5" key="1">
    <citation type="submission" date="2012-08" db="EMBL/GenBank/DDBJ databases">
        <authorList>
            <person name="Doggett N."/>
            <person name="Teshima H."/>
            <person name="Bruce D."/>
            <person name="Detter J.C."/>
            <person name="Johnson S.L."/>
            <person name="Han C."/>
        </authorList>
    </citation>
    <scope>NUCLEOTIDE SEQUENCE [LARGE SCALE GENOMIC DNA]</scope>
    <source>
        <strain evidence="4 5">HD-771</strain>
    </source>
</reference>
<dbReference type="RefSeq" id="WP_000217797.1">
    <property type="nucleotide sequence ID" value="NC_018500.1"/>
</dbReference>
<feature type="domain" description="Phage tail tape measure protein" evidence="3">
    <location>
        <begin position="566"/>
        <end position="724"/>
    </location>
</feature>
<accession>A0A9W3J8B1</accession>
<protein>
    <recommendedName>
        <fullName evidence="3">Phage tail tape measure protein domain-containing protein</fullName>
    </recommendedName>
</protein>
<dbReference type="Pfam" id="PF10145">
    <property type="entry name" value="PhageMin_Tail"/>
    <property type="match status" value="1"/>
</dbReference>
<evidence type="ECO:0000256" key="2">
    <source>
        <dbReference type="SAM" id="MobiDB-lite"/>
    </source>
</evidence>
<gene>
    <name evidence="4" type="ORF">BTG_12055</name>
</gene>